<dbReference type="PANTHER" id="PTHR47891:SF1">
    <property type="entry name" value="CORA-MAGNESIUM AND COBALT TRANSPORTER"/>
    <property type="match status" value="1"/>
</dbReference>
<dbReference type="InterPro" id="IPR047199">
    <property type="entry name" value="CorA-like"/>
</dbReference>
<organism evidence="5 6">
    <name type="scientific">Aerococcus urinaehominis</name>
    <dbReference type="NCBI Taxonomy" id="128944"/>
    <lineage>
        <taxon>Bacteria</taxon>
        <taxon>Bacillati</taxon>
        <taxon>Bacillota</taxon>
        <taxon>Bacilli</taxon>
        <taxon>Lactobacillales</taxon>
        <taxon>Aerococcaceae</taxon>
        <taxon>Aerococcus</taxon>
    </lineage>
</organism>
<dbReference type="Pfam" id="PF01544">
    <property type="entry name" value="CorA"/>
    <property type="match status" value="1"/>
</dbReference>
<dbReference type="SUPFAM" id="SSF144083">
    <property type="entry name" value="Magnesium transport protein CorA, transmembrane region"/>
    <property type="match status" value="1"/>
</dbReference>
<evidence type="ECO:0000313" key="6">
    <source>
        <dbReference type="Proteomes" id="UP000062260"/>
    </source>
</evidence>
<dbReference type="EMBL" id="CP014163">
    <property type="protein sequence ID" value="AMB98544.1"/>
    <property type="molecule type" value="Genomic_DNA"/>
</dbReference>
<dbReference type="GO" id="GO:0046873">
    <property type="term" value="F:metal ion transmembrane transporter activity"/>
    <property type="evidence" value="ECO:0007669"/>
    <property type="project" value="InterPro"/>
</dbReference>
<keyword evidence="6" id="KW-1185">Reference proteome</keyword>
<keyword evidence="3" id="KW-1133">Transmembrane helix</keyword>
<evidence type="ECO:0000256" key="2">
    <source>
        <dbReference type="ARBA" id="ARBA00022692"/>
    </source>
</evidence>
<reference evidence="5 6" key="1">
    <citation type="journal article" date="2016" name="Genome Announc.">
        <title>Complete Genome Sequences of Aerococcus christensenii CCUG 28831T, Aerococcus sanguinicola CCUG 43001T, Aerococcus urinae CCUG 36881T, Aerococcus urinaeequi CCUG 28094T, Aerococcus urinaehominis CCUG 42038 BT, and Aerococcus viridans CCUG 4311T.</title>
        <authorList>
            <person name="Carkaci D."/>
            <person name="Dargis R."/>
            <person name="Nielsen X.C."/>
            <person name="Skovgaard O."/>
            <person name="Fuursted K."/>
            <person name="Christensen J.J."/>
        </authorList>
    </citation>
    <scope>NUCLEOTIDE SEQUENCE [LARGE SCALE GENOMIC DNA]</scope>
    <source>
        <strain evidence="5 6">CCUG42038B</strain>
    </source>
</reference>
<comment type="subcellular location">
    <subcellularLocation>
        <location evidence="1">Membrane</location>
        <topology evidence="1">Multi-pass membrane protein</topology>
    </subcellularLocation>
</comment>
<keyword evidence="4" id="KW-0472">Membrane</keyword>
<keyword evidence="2" id="KW-0812">Transmembrane</keyword>
<dbReference type="Proteomes" id="UP000062260">
    <property type="component" value="Chromosome"/>
</dbReference>
<dbReference type="RefSeq" id="WP_067977203.1">
    <property type="nucleotide sequence ID" value="NZ_CP014163.1"/>
</dbReference>
<gene>
    <name evidence="5" type="ORF">AWM75_00405</name>
</gene>
<protein>
    <submittedName>
        <fullName evidence="5">Uncharacterized protein</fullName>
    </submittedName>
</protein>
<evidence type="ECO:0000313" key="5">
    <source>
        <dbReference type="EMBL" id="AMB98544.1"/>
    </source>
</evidence>
<sequence length="80" mass="9080">MIDKLTDVFTNVLNNNMNTIMKILTSWSILLTIPTIIAGIWGMNVDLPFTESDWAFIVLSVLTAGMIIGVYIYLKRKKML</sequence>
<dbReference type="Gene3D" id="1.20.58.340">
    <property type="entry name" value="Magnesium transport protein CorA, transmembrane region"/>
    <property type="match status" value="1"/>
</dbReference>
<evidence type="ECO:0000256" key="1">
    <source>
        <dbReference type="ARBA" id="ARBA00004141"/>
    </source>
</evidence>
<dbReference type="InterPro" id="IPR002523">
    <property type="entry name" value="MgTranspt_CorA/ZnTranspt_ZntB"/>
</dbReference>
<name>A0A109RGC5_9LACT</name>
<dbReference type="KEGG" id="auh:AWM75_00405"/>
<proteinExistence type="predicted"/>
<reference evidence="6" key="2">
    <citation type="submission" date="2016-01" db="EMBL/GenBank/DDBJ databases">
        <title>Six Aerococcus type strain genome sequencing and assembly using PacBio and Illumina Hiseq.</title>
        <authorList>
            <person name="Carkaci D."/>
            <person name="Dargis R."/>
            <person name="Nielsen X.C."/>
            <person name="Skovgaard O."/>
            <person name="Fuursted K."/>
            <person name="Christensen J.J."/>
        </authorList>
    </citation>
    <scope>NUCLEOTIDE SEQUENCE [LARGE SCALE GENOMIC DNA]</scope>
    <source>
        <strain evidence="6">CCUG42038B</strain>
    </source>
</reference>
<accession>A0A109RGC5</accession>
<evidence type="ECO:0000256" key="3">
    <source>
        <dbReference type="ARBA" id="ARBA00022989"/>
    </source>
</evidence>
<dbReference type="PANTHER" id="PTHR47891">
    <property type="entry name" value="TRANSPORTER-RELATED"/>
    <property type="match status" value="1"/>
</dbReference>
<dbReference type="GO" id="GO:0016020">
    <property type="term" value="C:membrane"/>
    <property type="evidence" value="ECO:0007669"/>
    <property type="project" value="UniProtKB-SubCell"/>
</dbReference>
<evidence type="ECO:0000256" key="4">
    <source>
        <dbReference type="ARBA" id="ARBA00023136"/>
    </source>
</evidence>
<dbReference type="InterPro" id="IPR045863">
    <property type="entry name" value="CorA_TM1_TM2"/>
</dbReference>
<dbReference type="STRING" id="128944.AWM75_00405"/>
<dbReference type="AlphaFoldDB" id="A0A109RGC5"/>
<dbReference type="OrthoDB" id="9803416at2"/>